<sequence>MFKKCFFFLIISIFSIILALYNKVKYENVGVNYYSSENNNGGSSSERSRRHGSDSSKGSYNGCELSDDYCSVDYIGDIKETQGSKIVSYKDTRINKVKKTFSQMFHPIFSEMNYESTGKNVISLFLEFFDNAKMFTVVSMRSSYHMLHAYGIVLISLLKILFLWFIIIEPYMQWLFFELKKFYIDLDYKTKKYIFSTICFFIAFLYFVYTGIINYILNKITKFYKYLLKKVFGINNFLFNVFPYIISCLLYATLVKTVPIYFISFFIYSCFFPLPSIYSVVIIIKYIYLPTINDCVINALTQTLKCKNDETNEQYSILNDNEFVELIHSDDDSYNRHSEKKKKNLEATRKEKEDKQETVCKSDKREKIAGRVALEEEVKDEGKNKVKDEVKHEVKNEVKHEVKNEVKHEVKNEVKHEVKNETGGEVMDEVVDKVKEKVMDKVEDKIEDALYDEKTDDVQEAEEIKETKYTNDEHETSEVTGKKVSNMDKRKNNKNDEDEISSRVKSSKKKKLFSFKLDNLKFIPKKKKKEKMKIERSMEIECIDNKENNYESLDLSKTDNENNVICYDVSILLEYWLFINILKFLNLFFFFRKYNKGSFMFEYFTLFVICINISEKLHEFMFLKNYKSSILVRFLKKFLVSTVDFLLYSLFNIRLESEDKKGKNGTDPNLKYAERSNILIKLSKIVKEKLKLNETVKFSLTCLKSVITENVVESVKLPIYIKIFINILIYMPQLILLIFPSFILKIYFAYFFFIFPIFGSLKSLEEKNSAHNKIYYICYFFFYNIASVTVNHAFFKCLPFYNLYKILITILVQTILKYIFNALKGRK</sequence>
<feature type="transmembrane region" description="Helical" evidence="2">
    <location>
        <begin position="237"/>
        <end position="254"/>
    </location>
</feature>
<keyword evidence="2" id="KW-0472">Membrane</keyword>
<accession>A0A1D3TER8</accession>
<dbReference type="InterPro" id="IPR039999">
    <property type="entry name" value="LYAR"/>
</dbReference>
<feature type="region of interest" description="Disordered" evidence="1">
    <location>
        <begin position="453"/>
        <end position="505"/>
    </location>
</feature>
<dbReference type="GO" id="GO:0000122">
    <property type="term" value="P:negative regulation of transcription by RNA polymerase II"/>
    <property type="evidence" value="ECO:0007669"/>
    <property type="project" value="TreeGrafter"/>
</dbReference>
<keyword evidence="3" id="KW-0732">Signal</keyword>
<keyword evidence="2" id="KW-1133">Transmembrane helix</keyword>
<feature type="transmembrane region" description="Helical" evidence="2">
    <location>
        <begin position="261"/>
        <end position="288"/>
    </location>
</feature>
<dbReference type="PANTHER" id="PTHR13100">
    <property type="entry name" value="CELL GROWTH-REGULATING NUCLEOLAR PROTEIN LYAR"/>
    <property type="match status" value="1"/>
</dbReference>
<keyword evidence="2" id="KW-0812">Transmembrane</keyword>
<dbReference type="GO" id="GO:0005730">
    <property type="term" value="C:nucleolus"/>
    <property type="evidence" value="ECO:0007669"/>
    <property type="project" value="TreeGrafter"/>
</dbReference>
<reference evidence="4 5" key="1">
    <citation type="submission" date="2016-06" db="EMBL/GenBank/DDBJ databases">
        <authorList>
            <consortium name="Pathogen Informatics"/>
        </authorList>
    </citation>
    <scope>NUCLEOTIDE SEQUENCE [LARGE SCALE GENOMIC DNA]</scope>
</reference>
<dbReference type="Proteomes" id="UP000219813">
    <property type="component" value="Chromosome 14"/>
</dbReference>
<dbReference type="GeneID" id="39871823"/>
<protein>
    <submittedName>
        <fullName evidence="4">Uncharacterized protein</fullName>
    </submittedName>
</protein>
<evidence type="ECO:0000256" key="1">
    <source>
        <dbReference type="SAM" id="MobiDB-lite"/>
    </source>
</evidence>
<feature type="signal peptide" evidence="3">
    <location>
        <begin position="1"/>
        <end position="19"/>
    </location>
</feature>
<dbReference type="OrthoDB" id="372571at2759"/>
<feature type="region of interest" description="Disordered" evidence="1">
    <location>
        <begin position="334"/>
        <end position="362"/>
    </location>
</feature>
<feature type="transmembrane region" description="Helical" evidence="2">
    <location>
        <begin position="801"/>
        <end position="820"/>
    </location>
</feature>
<dbReference type="RefSeq" id="XP_028864407.1">
    <property type="nucleotide sequence ID" value="XM_029008082.1"/>
</dbReference>
<evidence type="ECO:0000256" key="2">
    <source>
        <dbReference type="SAM" id="Phobius"/>
    </source>
</evidence>
<gene>
    <name evidence="4" type="primary">PmUG01_14051200</name>
    <name evidence="4" type="ORF">PMUG01_14051200</name>
</gene>
<feature type="compositionally biased region" description="Basic and acidic residues" evidence="1">
    <location>
        <begin position="453"/>
        <end position="495"/>
    </location>
</feature>
<feature type="transmembrane region" description="Helical" evidence="2">
    <location>
        <begin position="572"/>
        <end position="591"/>
    </location>
</feature>
<dbReference type="OMA" id="FMFEYFT"/>
<dbReference type="GO" id="GO:0006364">
    <property type="term" value="P:rRNA processing"/>
    <property type="evidence" value="ECO:0007669"/>
    <property type="project" value="TreeGrafter"/>
</dbReference>
<dbReference type="EMBL" id="LT594635">
    <property type="protein sequence ID" value="SCP03454.1"/>
    <property type="molecule type" value="Genomic_DNA"/>
</dbReference>
<dbReference type="PANTHER" id="PTHR13100:SF10">
    <property type="entry name" value="CELL GROWTH-REGULATING NUCLEOLAR PROTEIN"/>
    <property type="match status" value="1"/>
</dbReference>
<organism evidence="4 5">
    <name type="scientific">Plasmodium malariae</name>
    <dbReference type="NCBI Taxonomy" id="5858"/>
    <lineage>
        <taxon>Eukaryota</taxon>
        <taxon>Sar</taxon>
        <taxon>Alveolata</taxon>
        <taxon>Apicomplexa</taxon>
        <taxon>Aconoidasida</taxon>
        <taxon>Haemosporida</taxon>
        <taxon>Plasmodiidae</taxon>
        <taxon>Plasmodium</taxon>
        <taxon>Plasmodium (Plasmodium)</taxon>
    </lineage>
</organism>
<feature type="chain" id="PRO_5008921433" evidence="3">
    <location>
        <begin position="20"/>
        <end position="827"/>
    </location>
</feature>
<dbReference type="VEuPathDB" id="PlasmoDB:PmUG01_14051200"/>
<feature type="compositionally biased region" description="Basic and acidic residues" evidence="1">
    <location>
        <begin position="344"/>
        <end position="362"/>
    </location>
</feature>
<dbReference type="GO" id="GO:0003677">
    <property type="term" value="F:DNA binding"/>
    <property type="evidence" value="ECO:0007669"/>
    <property type="project" value="InterPro"/>
</dbReference>
<evidence type="ECO:0000313" key="4">
    <source>
        <dbReference type="EMBL" id="SCP03454.1"/>
    </source>
</evidence>
<feature type="transmembrane region" description="Helical" evidence="2">
    <location>
        <begin position="776"/>
        <end position="795"/>
    </location>
</feature>
<keyword evidence="5" id="KW-1185">Reference proteome</keyword>
<feature type="region of interest" description="Disordered" evidence="1">
    <location>
        <begin position="37"/>
        <end position="59"/>
    </location>
</feature>
<proteinExistence type="predicted"/>
<feature type="transmembrane region" description="Helical" evidence="2">
    <location>
        <begin position="149"/>
        <end position="172"/>
    </location>
</feature>
<evidence type="ECO:0000256" key="3">
    <source>
        <dbReference type="SAM" id="SignalP"/>
    </source>
</evidence>
<feature type="transmembrane region" description="Helical" evidence="2">
    <location>
        <begin position="746"/>
        <end position="764"/>
    </location>
</feature>
<feature type="transmembrane region" description="Helical" evidence="2">
    <location>
        <begin position="193"/>
        <end position="217"/>
    </location>
</feature>
<dbReference type="KEGG" id="pmal:PMUG01_14051200"/>
<name>A0A1D3TER8_PLAMA</name>
<dbReference type="AlphaFoldDB" id="A0A1D3TER8"/>
<feature type="transmembrane region" description="Helical" evidence="2">
    <location>
        <begin position="634"/>
        <end position="653"/>
    </location>
</feature>
<evidence type="ECO:0000313" key="5">
    <source>
        <dbReference type="Proteomes" id="UP000219813"/>
    </source>
</evidence>